<dbReference type="Pfam" id="PF01408">
    <property type="entry name" value="GFO_IDH_MocA"/>
    <property type="match status" value="1"/>
</dbReference>
<dbReference type="AlphaFoldDB" id="A0A1Z5JMQ6"/>
<dbReference type="Gene3D" id="3.30.360.10">
    <property type="entry name" value="Dihydrodipicolinate Reductase, domain 2"/>
    <property type="match status" value="1"/>
</dbReference>
<dbReference type="PANTHER" id="PTHR46368:SF4">
    <property type="entry name" value="OS10G0403700 PROTEIN"/>
    <property type="match status" value="1"/>
</dbReference>
<evidence type="ECO:0000313" key="3">
    <source>
        <dbReference type="Proteomes" id="UP000198406"/>
    </source>
</evidence>
<sequence>MKDNANPQMASLSDVKPFRIGIVVKDRTLPAASVRAIASPISNAIVTYVVSIDEDPEPWRDSHGIPPTAILTRGGYTEMLQSNEVDAVYIVVPTLQQTEFVLPALQASLHVLLDDPISTYIDDFRIQLLNAKQYQRFLQFPTMFQNQHRVQTFLDCVLYEEDFGKIESIDVLLSIHMDDVGVLGVQDPPQEGQCVIRRLARSCALLAALMFLRARKGVRPTAAQVQKVERHPVTGQATAATCRVWFTDDVTLDCRLAYSHTPTRQIMEVRSKNRYATLNDFVIPHPDGLANYRVYDRTPQNGKDFDMMRGEAIDVPGGPSAAVMMWRRFRTLCQSIQKHGWTDCPATHLAREITSVSLQTKLILKALKESERSKDKVSIALDACDVHC</sequence>
<organism evidence="2 3">
    <name type="scientific">Fistulifera solaris</name>
    <name type="common">Oleaginous diatom</name>
    <dbReference type="NCBI Taxonomy" id="1519565"/>
    <lineage>
        <taxon>Eukaryota</taxon>
        <taxon>Sar</taxon>
        <taxon>Stramenopiles</taxon>
        <taxon>Ochrophyta</taxon>
        <taxon>Bacillariophyta</taxon>
        <taxon>Bacillariophyceae</taxon>
        <taxon>Bacillariophycidae</taxon>
        <taxon>Naviculales</taxon>
        <taxon>Naviculaceae</taxon>
        <taxon>Fistulifera</taxon>
    </lineage>
</organism>
<evidence type="ECO:0000313" key="2">
    <source>
        <dbReference type="EMBL" id="GAX15196.1"/>
    </source>
</evidence>
<evidence type="ECO:0000259" key="1">
    <source>
        <dbReference type="Pfam" id="PF01408"/>
    </source>
</evidence>
<accession>A0A1Z5JMQ6</accession>
<dbReference type="OrthoDB" id="37898at2759"/>
<dbReference type="PANTHER" id="PTHR46368">
    <property type="match status" value="1"/>
</dbReference>
<dbReference type="InParanoid" id="A0A1Z5JMQ6"/>
<keyword evidence="3" id="KW-1185">Reference proteome</keyword>
<reference evidence="2 3" key="1">
    <citation type="journal article" date="2015" name="Plant Cell">
        <title>Oil accumulation by the oleaginous diatom Fistulifera solaris as revealed by the genome and transcriptome.</title>
        <authorList>
            <person name="Tanaka T."/>
            <person name="Maeda Y."/>
            <person name="Veluchamy A."/>
            <person name="Tanaka M."/>
            <person name="Abida H."/>
            <person name="Marechal E."/>
            <person name="Bowler C."/>
            <person name="Muto M."/>
            <person name="Sunaga Y."/>
            <person name="Tanaka M."/>
            <person name="Yoshino T."/>
            <person name="Taniguchi T."/>
            <person name="Fukuda Y."/>
            <person name="Nemoto M."/>
            <person name="Matsumoto M."/>
            <person name="Wong P.S."/>
            <person name="Aburatani S."/>
            <person name="Fujibuchi W."/>
        </authorList>
    </citation>
    <scope>NUCLEOTIDE SEQUENCE [LARGE SCALE GENOMIC DNA]</scope>
    <source>
        <strain evidence="2 3">JPCC DA0580</strain>
    </source>
</reference>
<dbReference type="SUPFAM" id="SSF51735">
    <property type="entry name" value="NAD(P)-binding Rossmann-fold domains"/>
    <property type="match status" value="1"/>
</dbReference>
<comment type="caution">
    <text evidence="2">The sequence shown here is derived from an EMBL/GenBank/DDBJ whole genome shotgun (WGS) entry which is preliminary data.</text>
</comment>
<gene>
    <name evidence="2" type="ORF">FisN_12Lh100</name>
</gene>
<dbReference type="InterPro" id="IPR000683">
    <property type="entry name" value="Gfo/Idh/MocA-like_OxRdtase_N"/>
</dbReference>
<dbReference type="EMBL" id="BDSP01000087">
    <property type="protein sequence ID" value="GAX15196.1"/>
    <property type="molecule type" value="Genomic_DNA"/>
</dbReference>
<feature type="domain" description="Gfo/Idh/MocA-like oxidoreductase N-terminal" evidence="1">
    <location>
        <begin position="76"/>
        <end position="134"/>
    </location>
</feature>
<proteinExistence type="predicted"/>
<name>A0A1Z5JMQ6_FISSO</name>
<dbReference type="GO" id="GO:0000166">
    <property type="term" value="F:nucleotide binding"/>
    <property type="evidence" value="ECO:0007669"/>
    <property type="project" value="InterPro"/>
</dbReference>
<protein>
    <recommendedName>
        <fullName evidence="1">Gfo/Idh/MocA-like oxidoreductase N-terminal domain-containing protein</fullName>
    </recommendedName>
</protein>
<dbReference type="InterPro" id="IPR036291">
    <property type="entry name" value="NAD(P)-bd_dom_sf"/>
</dbReference>
<dbReference type="Proteomes" id="UP000198406">
    <property type="component" value="Unassembled WGS sequence"/>
</dbReference>
<dbReference type="Gene3D" id="3.40.50.720">
    <property type="entry name" value="NAD(P)-binding Rossmann-like Domain"/>
    <property type="match status" value="1"/>
</dbReference>